<dbReference type="NCBIfam" id="NF047593">
    <property type="entry name" value="IS66_ISAeme5_TnpA"/>
    <property type="match status" value="1"/>
</dbReference>
<sequence length="104" mass="11823">MNEREQNWQSVVDAWQSSHLSGAAFCREHGLVYHQFQYWQQKLRDSESGDKACGAQTHQLVPVQVAHRANTSEVPLQLQLPNGLVIRDVTLSNIDTVTQLLQQL</sequence>
<accession>A0A126PWP3</accession>
<reference evidence="1 2" key="1">
    <citation type="submission" date="2015-12" db="EMBL/GenBank/DDBJ databases">
        <authorList>
            <person name="Shamseldin A."/>
            <person name="Moawad H."/>
            <person name="Abd El-Rahim W.M."/>
            <person name="Sadowsky M.J."/>
        </authorList>
    </citation>
    <scope>NUCLEOTIDE SEQUENCE [LARGE SCALE GENOMIC DNA]</scope>
    <source>
        <strain evidence="1 2">D7</strain>
    </source>
</reference>
<dbReference type="RefSeq" id="WP_015068225.1">
    <property type="nucleotide sequence ID" value="NZ_CP014323.1"/>
</dbReference>
<dbReference type="EMBL" id="CP014323">
    <property type="protein sequence ID" value="AMJ97365.1"/>
    <property type="molecule type" value="Genomic_DNA"/>
</dbReference>
<dbReference type="Proteomes" id="UP000063991">
    <property type="component" value="Chromosome"/>
</dbReference>
<evidence type="ECO:0008006" key="3">
    <source>
        <dbReference type="Google" id="ProtNLM"/>
    </source>
</evidence>
<protein>
    <recommendedName>
        <fullName evidence="3">Transposase</fullName>
    </recommendedName>
</protein>
<dbReference type="OrthoDB" id="6368379at2"/>
<proteinExistence type="predicted"/>
<gene>
    <name evidence="1" type="ORF">AVL55_03815</name>
</gene>
<organism evidence="1 2">
    <name type="scientific">Alteromonas macleodii</name>
    <name type="common">Pseudoalteromonas macleodii</name>
    <dbReference type="NCBI Taxonomy" id="28108"/>
    <lineage>
        <taxon>Bacteria</taxon>
        <taxon>Pseudomonadati</taxon>
        <taxon>Pseudomonadota</taxon>
        <taxon>Gammaproteobacteria</taxon>
        <taxon>Alteromonadales</taxon>
        <taxon>Alteromonadaceae</taxon>
        <taxon>Alteromonas/Salinimonas group</taxon>
        <taxon>Alteromonas</taxon>
    </lineage>
</organism>
<evidence type="ECO:0000313" key="1">
    <source>
        <dbReference type="EMBL" id="AMJ97365.1"/>
    </source>
</evidence>
<name>A0A126PWP3_ALTMA</name>
<dbReference type="AlphaFoldDB" id="A0A126PWP3"/>
<evidence type="ECO:0000313" key="2">
    <source>
        <dbReference type="Proteomes" id="UP000063991"/>
    </source>
</evidence>